<dbReference type="NCBIfam" id="NF033831">
    <property type="entry name" value="sce7725_fam"/>
    <property type="match status" value="1"/>
</dbReference>
<dbReference type="Proteomes" id="UP000092871">
    <property type="component" value="Unassembled WGS sequence"/>
</dbReference>
<evidence type="ECO:0000313" key="2">
    <source>
        <dbReference type="EMBL" id="SBT22048.1"/>
    </source>
</evidence>
<gene>
    <name evidence="1" type="ORF">MGA5115_01982</name>
    <name evidence="2" type="ORF">MGA5116_02659</name>
</gene>
<proteinExistence type="predicted"/>
<reference evidence="1 4" key="2">
    <citation type="submission" date="2016-06" db="EMBL/GenBank/DDBJ databases">
        <authorList>
            <person name="Kjaerup R.B."/>
            <person name="Dalgaard T.S."/>
            <person name="Juul-Madsen H.R."/>
        </authorList>
    </citation>
    <scope>NUCLEOTIDE SEQUENCE [LARGE SCALE GENOMIC DNA]</scope>
    <source>
        <strain evidence="1 4">CECT 5115</strain>
    </source>
</reference>
<sequence>MYFPYMRGKQYELLALKEVALRLNPKKVSPIIEPVTDDIKRLCSAVEVLNNHSVTPHIIVNPQVGDLASDSPDSLYTEISNNYSVSFIPCIRISNQNLAYTQQLLQQLASDEISFSLLIEEDIPSNINSYTSRSVANIIRGITSYSHSFSNSLPNSVIIESSFPSKKRNADYSRTPQFFSDAHLTFKQPLIQHQIGFGDFLTIDDVWSTSGGPAFVIAIHITFIDSSNKNMYVKHSLSIKNPNDQSDPAGKFKEALQEMINFANTTPSIDQNTLGFQEYINIHQNGSYPGLAVPKKLSMMHHIETINNYI</sequence>
<name>A0A1C3JRY3_9GAMM</name>
<dbReference type="EMBL" id="FLRB01000014">
    <property type="protein sequence ID" value="SBT22048.1"/>
    <property type="molecule type" value="Genomic_DNA"/>
</dbReference>
<evidence type="ECO:0000313" key="1">
    <source>
        <dbReference type="EMBL" id="SBT17866.1"/>
    </source>
</evidence>
<protein>
    <submittedName>
        <fullName evidence="1">Uncharacterized protein</fullName>
    </submittedName>
</protein>
<dbReference type="AlphaFoldDB" id="A0A1C3JRY3"/>
<organism evidence="1 4">
    <name type="scientific">Marinomonas gallaica</name>
    <dbReference type="NCBI Taxonomy" id="1806667"/>
    <lineage>
        <taxon>Bacteria</taxon>
        <taxon>Pseudomonadati</taxon>
        <taxon>Pseudomonadota</taxon>
        <taxon>Gammaproteobacteria</taxon>
        <taxon>Oceanospirillales</taxon>
        <taxon>Oceanospirillaceae</taxon>
        <taxon>Marinomonas</taxon>
    </lineage>
</organism>
<dbReference type="OrthoDB" id="8910160at2"/>
<accession>A0A1C3JRY3</accession>
<dbReference type="Proteomes" id="UP000092840">
    <property type="component" value="Unassembled WGS sequence"/>
</dbReference>
<dbReference type="InterPro" id="IPR047727">
    <property type="entry name" value="Sce7725-like"/>
</dbReference>
<dbReference type="EMBL" id="FLRA01000013">
    <property type="protein sequence ID" value="SBT17866.1"/>
    <property type="molecule type" value="Genomic_DNA"/>
</dbReference>
<evidence type="ECO:0000313" key="3">
    <source>
        <dbReference type="Proteomes" id="UP000092840"/>
    </source>
</evidence>
<evidence type="ECO:0000313" key="4">
    <source>
        <dbReference type="Proteomes" id="UP000092871"/>
    </source>
</evidence>
<reference evidence="2 3" key="1">
    <citation type="submission" date="2016-06" db="EMBL/GenBank/DDBJ databases">
        <authorList>
            <person name="Rodrigo-Torres L."/>
            <person name="Arahal D.R."/>
        </authorList>
    </citation>
    <scope>NUCLEOTIDE SEQUENCE [LARGE SCALE GENOMIC DNA]</scope>
    <source>
        <strain evidence="2 3">CECT 5116</strain>
    </source>
</reference>
<dbReference type="RefSeq" id="WP_067035672.1">
    <property type="nucleotide sequence ID" value="NZ_FLRA01000013.1"/>
</dbReference>
<keyword evidence="3" id="KW-1185">Reference proteome</keyword>